<organism evidence="1 2">
    <name type="scientific">Hyaloperonospora arabidopsidis (strain Emoy2)</name>
    <name type="common">Downy mildew agent</name>
    <name type="synonym">Peronospora arabidopsidis</name>
    <dbReference type="NCBI Taxonomy" id="559515"/>
    <lineage>
        <taxon>Eukaryota</taxon>
        <taxon>Sar</taxon>
        <taxon>Stramenopiles</taxon>
        <taxon>Oomycota</taxon>
        <taxon>Peronosporomycetes</taxon>
        <taxon>Peronosporales</taxon>
        <taxon>Peronosporaceae</taxon>
        <taxon>Hyaloperonospora</taxon>
    </lineage>
</organism>
<dbReference type="InParanoid" id="M4C545"/>
<protein>
    <submittedName>
        <fullName evidence="1">Uncharacterized protein</fullName>
    </submittedName>
</protein>
<dbReference type="EnsemblProtists" id="HpaT814216">
    <property type="protein sequence ID" value="HpaP814216"/>
    <property type="gene ID" value="HpaG814216"/>
</dbReference>
<reference evidence="2" key="1">
    <citation type="journal article" date="2010" name="Science">
        <title>Signatures of adaptation to obligate biotrophy in the Hyaloperonospora arabidopsidis genome.</title>
        <authorList>
            <person name="Baxter L."/>
            <person name="Tripathy S."/>
            <person name="Ishaque N."/>
            <person name="Boot N."/>
            <person name="Cabral A."/>
            <person name="Kemen E."/>
            <person name="Thines M."/>
            <person name="Ah-Fong A."/>
            <person name="Anderson R."/>
            <person name="Badejoko W."/>
            <person name="Bittner-Eddy P."/>
            <person name="Boore J.L."/>
            <person name="Chibucos M.C."/>
            <person name="Coates M."/>
            <person name="Dehal P."/>
            <person name="Delehaunty K."/>
            <person name="Dong S."/>
            <person name="Downton P."/>
            <person name="Dumas B."/>
            <person name="Fabro G."/>
            <person name="Fronick C."/>
            <person name="Fuerstenberg S.I."/>
            <person name="Fulton L."/>
            <person name="Gaulin E."/>
            <person name="Govers F."/>
            <person name="Hughes L."/>
            <person name="Humphray S."/>
            <person name="Jiang R.H."/>
            <person name="Judelson H."/>
            <person name="Kamoun S."/>
            <person name="Kyung K."/>
            <person name="Meijer H."/>
            <person name="Minx P."/>
            <person name="Morris P."/>
            <person name="Nelson J."/>
            <person name="Phuntumart V."/>
            <person name="Qutob D."/>
            <person name="Rehmany A."/>
            <person name="Rougon-Cardoso A."/>
            <person name="Ryden P."/>
            <person name="Torto-Alalibo T."/>
            <person name="Studholme D."/>
            <person name="Wang Y."/>
            <person name="Win J."/>
            <person name="Wood J."/>
            <person name="Clifton S.W."/>
            <person name="Rogers J."/>
            <person name="Van den Ackerveken G."/>
            <person name="Jones J.D."/>
            <person name="McDowell J.M."/>
            <person name="Beynon J."/>
            <person name="Tyler B.M."/>
        </authorList>
    </citation>
    <scope>NUCLEOTIDE SEQUENCE [LARGE SCALE GENOMIC DNA]</scope>
    <source>
        <strain evidence="2">Emoy2</strain>
    </source>
</reference>
<keyword evidence="2" id="KW-1185">Reference proteome</keyword>
<name>M4C545_HYAAE</name>
<evidence type="ECO:0000313" key="2">
    <source>
        <dbReference type="Proteomes" id="UP000011713"/>
    </source>
</evidence>
<proteinExistence type="predicted"/>
<dbReference type="HOGENOM" id="CLU_2563314_0_0_1"/>
<dbReference type="EMBL" id="ABWE02003599">
    <property type="status" value="NOT_ANNOTATED_CDS"/>
    <property type="molecule type" value="Genomic_DNA"/>
</dbReference>
<dbReference type="AlphaFoldDB" id="M4C545"/>
<dbReference type="VEuPathDB" id="FungiDB:HpaG814216"/>
<accession>M4C545</accession>
<reference evidence="1" key="2">
    <citation type="submission" date="2015-06" db="UniProtKB">
        <authorList>
            <consortium name="EnsemblProtists"/>
        </authorList>
    </citation>
    <scope>IDENTIFICATION</scope>
    <source>
        <strain evidence="1">Emoy2</strain>
    </source>
</reference>
<dbReference type="Proteomes" id="UP000011713">
    <property type="component" value="Unassembled WGS sequence"/>
</dbReference>
<sequence length="82" mass="9616">MVNIPLMFMEVGWVRRGSGERYLDQNPRLWEVPRSKPEIVGSTWIDTGDCGRYLNGQPSVWGRYYDRYPRLWEVPGSKPEIA</sequence>
<evidence type="ECO:0000313" key="1">
    <source>
        <dbReference type="EnsemblProtists" id="HpaP814216"/>
    </source>
</evidence>